<feature type="domain" description="NACHT" evidence="1">
    <location>
        <begin position="278"/>
        <end position="412"/>
    </location>
</feature>
<name>A0A4P6JVZ6_KTERU</name>
<protein>
    <submittedName>
        <fullName evidence="2">NACHT domain-containing protein</fullName>
    </submittedName>
</protein>
<dbReference type="InterPro" id="IPR027417">
    <property type="entry name" value="P-loop_NTPase"/>
</dbReference>
<dbReference type="Gene3D" id="3.40.50.300">
    <property type="entry name" value="P-loop containing nucleotide triphosphate hydrolases"/>
    <property type="match status" value="1"/>
</dbReference>
<dbReference type="PANTHER" id="PTHR46844">
    <property type="entry name" value="SLR5058 PROTEIN"/>
    <property type="match status" value="1"/>
</dbReference>
<dbReference type="InterPro" id="IPR007111">
    <property type="entry name" value="NACHT_NTPase"/>
</dbReference>
<dbReference type="KEGG" id="kbs:EPA93_29260"/>
<dbReference type="SUPFAM" id="SSF48371">
    <property type="entry name" value="ARM repeat"/>
    <property type="match status" value="1"/>
</dbReference>
<proteinExistence type="predicted"/>
<evidence type="ECO:0000313" key="2">
    <source>
        <dbReference type="EMBL" id="QBD79847.1"/>
    </source>
</evidence>
<dbReference type="OrthoDB" id="141403at2"/>
<dbReference type="Proteomes" id="UP000290365">
    <property type="component" value="Chromosome"/>
</dbReference>
<dbReference type="PROSITE" id="PS50837">
    <property type="entry name" value="NACHT"/>
    <property type="match status" value="1"/>
</dbReference>
<dbReference type="AlphaFoldDB" id="A0A4P6JVZ6"/>
<dbReference type="Pfam" id="PF05729">
    <property type="entry name" value="NACHT"/>
    <property type="match status" value="1"/>
</dbReference>
<dbReference type="RefSeq" id="WP_129890913.1">
    <property type="nucleotide sequence ID" value="NZ_CP035758.1"/>
</dbReference>
<dbReference type="PANTHER" id="PTHR46844:SF1">
    <property type="entry name" value="SLR5058 PROTEIN"/>
    <property type="match status" value="1"/>
</dbReference>
<keyword evidence="3" id="KW-1185">Reference proteome</keyword>
<reference evidence="2 3" key="1">
    <citation type="submission" date="2019-01" db="EMBL/GenBank/DDBJ databases">
        <title>Ktedonosporobacter rubrisoli SCAWS-G2.</title>
        <authorList>
            <person name="Huang Y."/>
            <person name="Yan B."/>
        </authorList>
    </citation>
    <scope>NUCLEOTIDE SEQUENCE [LARGE SCALE GENOMIC DNA]</scope>
    <source>
        <strain evidence="2 3">SCAWS-G2</strain>
    </source>
</reference>
<sequence length="1213" mass="139469">MVDNFALIALYTLLANGAASWLGTLGSTVFSKEVEFIVEKSSDFALTRGKGLTRRAFRLDTKEQEQRLAQALKNAAERGLIGYKTLQERDQYRDVINSVAQPGPLGEELRRECLRLFTLADEPDLDELSCCYNQRKRRYDHSHQDINAAPYLQSFFMALLGELYADPYFRSQLSDALQLRAANKMQHSLCEIIALLKELHSTLTDSYTAEEFESDVAKYAEYLERTLRNLKIVGVVPRDLKADPELSGIFVPLRVGMDEILDDSKQLETIEAALEQASCLVLLGEPGAGKSTATKYLAWCHAAAQQGLNVPASALLADHPLPLRIELRRLSQERQRADYSFLSFACEVMLKRDEIEINPQMFKELLMRHRLLLLFDGLDEVATLDERLQLVQEIEHFAQCHPGNRVLVTSRPVGYQLAPISHPLFEQARVMGFNDEQIEQYVYNWYTAVLRLNPIPQVEQEEMDLLLTNLRRNPRLHRLAENPLLLTVMTALHRYQRLPDRRVLIYDRCAELLLETWAKLKGTHQRWQHMKMGRDDQYACVAYLGYALHERSQEVISDEWQARDTTVDVPERYLRQQVEKFFCERGLLSERAEQRVESERFIELVKIEAGLIVERGSDENGEALYSFVHRTFQEYFAAVDVYERYQQAEDAQVVRKFLIAHLHDPHWREVIFLLLGKLKSGPVTRLLQALLEGKLQSQRSRYTEIVQQDLFFVCDCLLEEIRIGNKLVELVKEHLCKLIKESPFPSQRQEALEYLGRLGQTRQYAGQGWEELLALATKDNVLDIMLRLDVAIELYARSGASPNERALAQQALCSLLQHPEFPVDQVQEKLEYPTRRGCGEAVVFVLEELLRRADLTIERTLKIVELLFWNSEEGTEERQLAIETLEELLRRADLTIEQKVNVAESLSLLSEEGTEERQLAIETLEELLRRADLTIEQKIDIAKILYMYGEEGTEERLVSSMLVELLQGCDLTDEQTIDIARLLYQSSEERVEERQLASMTLRELLNRMDVTIEQKVVIACYLYLGSEEGTEERQQALFMFTHLLSCADFRNDMIYYLISWLYLRGEQRADERELMNSTLTKLLSRADLPIEQKVAIANALFPVSGTDTEVGQLVESALASLLQRTDLIPEQRLLAAEALCRFAPRGTNARLFGTATLLTLLSRHAYLASDKDVYYSLRSTIPYFHKLPTVDLLPEPSIPLEQTVERTQGQNED</sequence>
<gene>
    <name evidence="2" type="ORF">EPA93_29260</name>
</gene>
<organism evidence="2 3">
    <name type="scientific">Ktedonosporobacter rubrisoli</name>
    <dbReference type="NCBI Taxonomy" id="2509675"/>
    <lineage>
        <taxon>Bacteria</taxon>
        <taxon>Bacillati</taxon>
        <taxon>Chloroflexota</taxon>
        <taxon>Ktedonobacteria</taxon>
        <taxon>Ktedonobacterales</taxon>
        <taxon>Ktedonosporobacteraceae</taxon>
        <taxon>Ktedonosporobacter</taxon>
    </lineage>
</organism>
<dbReference type="SUPFAM" id="SSF52540">
    <property type="entry name" value="P-loop containing nucleoside triphosphate hydrolases"/>
    <property type="match status" value="1"/>
</dbReference>
<dbReference type="InterPro" id="IPR016024">
    <property type="entry name" value="ARM-type_fold"/>
</dbReference>
<dbReference type="EMBL" id="CP035758">
    <property type="protein sequence ID" value="QBD79847.1"/>
    <property type="molecule type" value="Genomic_DNA"/>
</dbReference>
<accession>A0A4P6JVZ6</accession>
<evidence type="ECO:0000313" key="3">
    <source>
        <dbReference type="Proteomes" id="UP000290365"/>
    </source>
</evidence>
<evidence type="ECO:0000259" key="1">
    <source>
        <dbReference type="PROSITE" id="PS50837"/>
    </source>
</evidence>